<evidence type="ECO:0000313" key="2">
    <source>
        <dbReference type="Proteomes" id="UP000074072"/>
    </source>
</evidence>
<organism evidence="1 2">
    <name type="scientific">Sphingomonas sanguinis</name>
    <dbReference type="NCBI Taxonomy" id="33051"/>
    <lineage>
        <taxon>Bacteria</taxon>
        <taxon>Pseudomonadati</taxon>
        <taxon>Pseudomonadota</taxon>
        <taxon>Alphaproteobacteria</taxon>
        <taxon>Sphingomonadales</taxon>
        <taxon>Sphingomonadaceae</taxon>
        <taxon>Sphingomonas</taxon>
    </lineage>
</organism>
<gene>
    <name evidence="1" type="ORF">SB4_13195</name>
</gene>
<sequence length="98" mass="11439">MCGLSIDSNSITTINQKLCAIKKFLYPLTMAMFSFRQKYKGYDLKVAKVAHLIAKFFYKRIDNGFVSGNFSERYYDVQNLHWNSCQFSMMNPVPNGFR</sequence>
<evidence type="ECO:0000313" key="1">
    <source>
        <dbReference type="EMBL" id="KTT97539.1"/>
    </source>
</evidence>
<proteinExistence type="predicted"/>
<reference evidence="1 2" key="1">
    <citation type="journal article" date="2016" name="Front. Microbiol.">
        <title>Genomic Resource of Rice Seed Associated Bacteria.</title>
        <authorList>
            <person name="Midha S."/>
            <person name="Bansal K."/>
            <person name="Sharma S."/>
            <person name="Kumar N."/>
            <person name="Patil P.P."/>
            <person name="Chaudhry V."/>
            <person name="Patil P.B."/>
        </authorList>
    </citation>
    <scope>NUCLEOTIDE SEQUENCE [LARGE SCALE GENOMIC DNA]</scope>
    <source>
        <strain evidence="1 2">SB4</strain>
    </source>
</reference>
<dbReference type="AlphaFoldDB" id="A0A147IQD3"/>
<comment type="caution">
    <text evidence="1">The sequence shown here is derived from an EMBL/GenBank/DDBJ whole genome shotgun (WGS) entry which is preliminary data.</text>
</comment>
<dbReference type="EMBL" id="LDTE01000083">
    <property type="protein sequence ID" value="KTT97539.1"/>
    <property type="molecule type" value="Genomic_DNA"/>
</dbReference>
<accession>A0A147IQD3</accession>
<name>A0A147IQD3_9SPHN</name>
<protein>
    <submittedName>
        <fullName evidence="1">Uncharacterized protein</fullName>
    </submittedName>
</protein>
<dbReference type="Proteomes" id="UP000074072">
    <property type="component" value="Unassembled WGS sequence"/>
</dbReference>